<feature type="region of interest" description="Disordered" evidence="21">
    <location>
        <begin position="194"/>
        <end position="219"/>
    </location>
</feature>
<dbReference type="InterPro" id="IPR012337">
    <property type="entry name" value="RNaseH-like_sf"/>
</dbReference>
<keyword evidence="24" id="KW-1185">Reference proteome</keyword>
<feature type="binding site" evidence="18">
    <location>
        <position position="57"/>
    </location>
    <ligand>
        <name>substrate</name>
    </ligand>
</feature>
<evidence type="ECO:0000256" key="1">
    <source>
        <dbReference type="ARBA" id="ARBA00001936"/>
    </source>
</evidence>
<evidence type="ECO:0000256" key="11">
    <source>
        <dbReference type="ARBA" id="ARBA00022842"/>
    </source>
</evidence>
<evidence type="ECO:0000256" key="17">
    <source>
        <dbReference type="PIRSR" id="PIRSR606309-1"/>
    </source>
</evidence>
<dbReference type="STRING" id="441103.TRN7648_02584"/>
<dbReference type="SMART" id="SM00479">
    <property type="entry name" value="EXOIII"/>
    <property type="match status" value="1"/>
</dbReference>
<evidence type="ECO:0000256" key="20">
    <source>
        <dbReference type="RuleBase" id="RU364087"/>
    </source>
</evidence>
<dbReference type="Gene3D" id="3.30.420.10">
    <property type="entry name" value="Ribonuclease H-like superfamily/Ribonuclease H"/>
    <property type="match status" value="1"/>
</dbReference>
<dbReference type="GO" id="GO:0003677">
    <property type="term" value="F:DNA binding"/>
    <property type="evidence" value="ECO:0007669"/>
    <property type="project" value="InterPro"/>
</dbReference>
<evidence type="ECO:0000256" key="12">
    <source>
        <dbReference type="ARBA" id="ARBA00022932"/>
    </source>
</evidence>
<gene>
    <name evidence="20 23" type="primary">dnaQ</name>
    <name evidence="23" type="ORF">TRN7648_02584</name>
</gene>
<evidence type="ECO:0000256" key="2">
    <source>
        <dbReference type="ARBA" id="ARBA00012417"/>
    </source>
</evidence>
<dbReference type="NCBIfam" id="TIGR01406">
    <property type="entry name" value="dnaQ_proteo"/>
    <property type="match status" value="1"/>
</dbReference>
<keyword evidence="4 20" id="KW-0808">Transferase</keyword>
<dbReference type="InterPro" id="IPR006309">
    <property type="entry name" value="DnaQ_proteo"/>
</dbReference>
<evidence type="ECO:0000256" key="8">
    <source>
        <dbReference type="ARBA" id="ARBA00022723"/>
    </source>
</evidence>
<evidence type="ECO:0000256" key="4">
    <source>
        <dbReference type="ARBA" id="ARBA00022679"/>
    </source>
</evidence>
<dbReference type="Pfam" id="PF00929">
    <property type="entry name" value="RNase_T"/>
    <property type="match status" value="2"/>
</dbReference>
<dbReference type="InterPro" id="IPR036397">
    <property type="entry name" value="RNaseH_sf"/>
</dbReference>
<dbReference type="AlphaFoldDB" id="A0A0P1GUZ8"/>
<keyword evidence="13 19" id="KW-0464">Manganese</keyword>
<feature type="binding site" evidence="18">
    <location>
        <position position="169"/>
    </location>
    <ligand>
        <name>substrate</name>
    </ligand>
</feature>
<feature type="domain" description="Exonuclease" evidence="22">
    <location>
        <begin position="2"/>
        <end position="186"/>
    </location>
</feature>
<feature type="binding site" evidence="19">
    <location>
        <position position="9"/>
    </location>
    <ligand>
        <name>a divalent metal cation</name>
        <dbReference type="ChEBI" id="CHEBI:60240"/>
        <label>1</label>
        <note>catalytic</note>
    </ligand>
</feature>
<dbReference type="GO" id="GO:0003887">
    <property type="term" value="F:DNA-directed DNA polymerase activity"/>
    <property type="evidence" value="ECO:0007669"/>
    <property type="project" value="UniProtKB-KW"/>
</dbReference>
<keyword evidence="10 20" id="KW-0269">Exonuclease</keyword>
<dbReference type="NCBIfam" id="NF004316">
    <property type="entry name" value="PRK05711.1"/>
    <property type="match status" value="1"/>
</dbReference>
<dbReference type="Proteomes" id="UP000054935">
    <property type="component" value="Unassembled WGS sequence"/>
</dbReference>
<evidence type="ECO:0000256" key="6">
    <source>
        <dbReference type="ARBA" id="ARBA00022705"/>
    </source>
</evidence>
<dbReference type="InterPro" id="IPR013520">
    <property type="entry name" value="Ribonucl_H"/>
</dbReference>
<feature type="binding site" evidence="18">
    <location>
        <position position="7"/>
    </location>
    <ligand>
        <name>substrate</name>
    </ligand>
</feature>
<comment type="function">
    <text evidence="14 20">DNA polymerase III is a complex, multichain enzyme responsible for most of the replicative synthesis in bacteria. The epsilon subunit contain the editing function and is a proofreading 3'-5' exonuclease.</text>
</comment>
<dbReference type="SUPFAM" id="SSF53098">
    <property type="entry name" value="Ribonuclease H-like"/>
    <property type="match status" value="1"/>
</dbReference>
<evidence type="ECO:0000256" key="5">
    <source>
        <dbReference type="ARBA" id="ARBA00022695"/>
    </source>
</evidence>
<feature type="binding site" evidence="19">
    <location>
        <position position="169"/>
    </location>
    <ligand>
        <name>a divalent metal cation</name>
        <dbReference type="ChEBI" id="CHEBI:60240"/>
        <label>1</label>
        <note>catalytic</note>
    </ligand>
</feature>
<dbReference type="InterPro" id="IPR006054">
    <property type="entry name" value="DnaQ"/>
</dbReference>
<organism evidence="23 24">
    <name type="scientific">Tropicibacter naphthalenivorans</name>
    <dbReference type="NCBI Taxonomy" id="441103"/>
    <lineage>
        <taxon>Bacteria</taxon>
        <taxon>Pseudomonadati</taxon>
        <taxon>Pseudomonadota</taxon>
        <taxon>Alphaproteobacteria</taxon>
        <taxon>Rhodobacterales</taxon>
        <taxon>Roseobacteraceae</taxon>
        <taxon>Tropicibacter</taxon>
    </lineage>
</organism>
<dbReference type="FunFam" id="3.30.420.10:FF:000012">
    <property type="entry name" value="DNA polymerase III subunit epsilon"/>
    <property type="match status" value="1"/>
</dbReference>
<comment type="catalytic activity">
    <reaction evidence="16 20">
        <text>DNA(n) + a 2'-deoxyribonucleoside 5'-triphosphate = DNA(n+1) + diphosphate</text>
        <dbReference type="Rhea" id="RHEA:22508"/>
        <dbReference type="Rhea" id="RHEA-COMP:17339"/>
        <dbReference type="Rhea" id="RHEA-COMP:17340"/>
        <dbReference type="ChEBI" id="CHEBI:33019"/>
        <dbReference type="ChEBI" id="CHEBI:61560"/>
        <dbReference type="ChEBI" id="CHEBI:173112"/>
        <dbReference type="EC" id="2.7.7.7"/>
    </reaction>
</comment>
<comment type="subunit">
    <text evidence="15 20">DNA polymerase III contains a core (composed of alpha, epsilon and theta chains) that associates with a tau subunit. This core dimerizes to form the POLIII' complex. PolIII' associates with the gamma complex (composed of gamma, delta, delta', psi and chi chains) and with the beta chain to form the complete DNA polymerase III complex.</text>
</comment>
<evidence type="ECO:0000256" key="13">
    <source>
        <dbReference type="ARBA" id="ARBA00023211"/>
    </source>
</evidence>
<feature type="binding site" evidence="18">
    <location>
        <position position="9"/>
    </location>
    <ligand>
        <name>substrate</name>
    </ligand>
</feature>
<feature type="binding site" evidence="19">
    <location>
        <position position="7"/>
    </location>
    <ligand>
        <name>a divalent metal cation</name>
        <dbReference type="ChEBI" id="CHEBI:60240"/>
        <label>1</label>
        <note>catalytic</note>
    </ligand>
</feature>
<keyword evidence="9 20" id="KW-0378">Hydrolase</keyword>
<keyword evidence="12 20" id="KW-0239">DNA-directed DNA polymerase</keyword>
<evidence type="ECO:0000313" key="23">
    <source>
        <dbReference type="EMBL" id="CUH79661.1"/>
    </source>
</evidence>
<dbReference type="GO" id="GO:0045004">
    <property type="term" value="P:DNA replication proofreading"/>
    <property type="evidence" value="ECO:0007669"/>
    <property type="project" value="TreeGrafter"/>
</dbReference>
<keyword evidence="6 20" id="KW-0235">DNA replication</keyword>
<dbReference type="PANTHER" id="PTHR30231">
    <property type="entry name" value="DNA POLYMERASE III SUBUNIT EPSILON"/>
    <property type="match status" value="1"/>
</dbReference>
<reference evidence="23 24" key="1">
    <citation type="submission" date="2015-09" db="EMBL/GenBank/DDBJ databases">
        <authorList>
            <consortium name="Swine Surveillance"/>
        </authorList>
    </citation>
    <scope>NUCLEOTIDE SEQUENCE [LARGE SCALE GENOMIC DNA]</scope>
    <source>
        <strain evidence="23 24">CECT 7648</strain>
    </source>
</reference>
<dbReference type="GO" id="GO:0008408">
    <property type="term" value="F:3'-5' exonuclease activity"/>
    <property type="evidence" value="ECO:0007669"/>
    <property type="project" value="TreeGrafter"/>
</dbReference>
<protein>
    <recommendedName>
        <fullName evidence="3 20">DNA polymerase III subunit epsilon</fullName>
        <ecNumber evidence="2 20">2.7.7.7</ecNumber>
    </recommendedName>
</protein>
<dbReference type="OrthoDB" id="9804290at2"/>
<dbReference type="EC" id="2.7.7.7" evidence="2 20"/>
<dbReference type="RefSeq" id="WP_058248070.1">
    <property type="nucleotide sequence ID" value="NZ_CYSE01000004.1"/>
</dbReference>
<keyword evidence="5 20" id="KW-0548">Nucleotidyltransferase</keyword>
<dbReference type="GO" id="GO:0046872">
    <property type="term" value="F:metal ion binding"/>
    <property type="evidence" value="ECO:0007669"/>
    <property type="project" value="UniProtKB-KW"/>
</dbReference>
<evidence type="ECO:0000259" key="22">
    <source>
        <dbReference type="SMART" id="SM00479"/>
    </source>
</evidence>
<feature type="binding site" evidence="18">
    <location>
        <position position="52"/>
    </location>
    <ligand>
        <name>substrate</name>
    </ligand>
</feature>
<evidence type="ECO:0000256" key="14">
    <source>
        <dbReference type="ARBA" id="ARBA00025483"/>
    </source>
</evidence>
<comment type="cofactor">
    <cofactor evidence="1 20">
        <name>Mn(2+)</name>
        <dbReference type="ChEBI" id="CHEBI:29035"/>
    </cofactor>
</comment>
<dbReference type="PANTHER" id="PTHR30231:SF41">
    <property type="entry name" value="DNA POLYMERASE III SUBUNIT EPSILON"/>
    <property type="match status" value="1"/>
</dbReference>
<keyword evidence="11 19" id="KW-0460">Magnesium</keyword>
<feature type="active site" description="Proton acceptor" evidence="17">
    <location>
        <position position="164"/>
    </location>
</feature>
<evidence type="ECO:0000256" key="16">
    <source>
        <dbReference type="ARBA" id="ARBA00049244"/>
    </source>
</evidence>
<evidence type="ECO:0000256" key="3">
    <source>
        <dbReference type="ARBA" id="ARBA00020352"/>
    </source>
</evidence>
<dbReference type="NCBIfam" id="TIGR00573">
    <property type="entry name" value="dnaq"/>
    <property type="match status" value="1"/>
</dbReference>
<dbReference type="EMBL" id="CYSE01000004">
    <property type="protein sequence ID" value="CUH79661.1"/>
    <property type="molecule type" value="Genomic_DNA"/>
</dbReference>
<accession>A0A0P1GUZ8</accession>
<sequence length="243" mass="27138">MREIVLDTETTGFDPESGDRIVEIGAVELFNHMPTGRTYHQYINPERDMPEEAFGVHGIGPDLLPIPRPANPGEVLLKDKPVFAKIGQAFLDFIAEDSILVIHNAKFDMKFLNAELRWMGLPQIDFDRALDTLAIARKKFPGSPATLDALCRRFGIDNSNRTLHGALLDSEILAEVYLELIGGKQPDFGLAPVEQKQSSGEVETNWRPKPRPTPLPDRITEKEKAAHAAFVEKMGENALWSKL</sequence>
<evidence type="ECO:0000256" key="21">
    <source>
        <dbReference type="SAM" id="MobiDB-lite"/>
    </source>
</evidence>
<evidence type="ECO:0000256" key="19">
    <source>
        <dbReference type="PIRSR" id="PIRSR606309-3"/>
    </source>
</evidence>
<evidence type="ECO:0000313" key="24">
    <source>
        <dbReference type="Proteomes" id="UP000054935"/>
    </source>
</evidence>
<evidence type="ECO:0000256" key="7">
    <source>
        <dbReference type="ARBA" id="ARBA00022722"/>
    </source>
</evidence>
<dbReference type="GO" id="GO:0005829">
    <property type="term" value="C:cytosol"/>
    <property type="evidence" value="ECO:0007669"/>
    <property type="project" value="TreeGrafter"/>
</dbReference>
<evidence type="ECO:0000256" key="10">
    <source>
        <dbReference type="ARBA" id="ARBA00022839"/>
    </source>
</evidence>
<keyword evidence="8 19" id="KW-0479">Metal-binding</keyword>
<dbReference type="CDD" id="cd06131">
    <property type="entry name" value="DNA_pol_III_epsilon_Ecoli_like"/>
    <property type="match status" value="1"/>
</dbReference>
<keyword evidence="7 20" id="KW-0540">Nuclease</keyword>
<name>A0A0P1GUZ8_9RHOB</name>
<proteinExistence type="predicted"/>
<evidence type="ECO:0000256" key="9">
    <source>
        <dbReference type="ARBA" id="ARBA00022801"/>
    </source>
</evidence>
<comment type="cofactor">
    <cofactor evidence="19">
        <name>Mg(2+)</name>
        <dbReference type="ChEBI" id="CHEBI:18420"/>
    </cofactor>
    <cofactor evidence="19">
        <name>Mn(2+)</name>
        <dbReference type="ChEBI" id="CHEBI:29035"/>
    </cofactor>
    <text evidence="19">Binds 2 divalent metal cations. Magnesium or manganese.</text>
</comment>
<evidence type="ECO:0000256" key="18">
    <source>
        <dbReference type="PIRSR" id="PIRSR606309-2"/>
    </source>
</evidence>
<evidence type="ECO:0000256" key="15">
    <source>
        <dbReference type="ARBA" id="ARBA00026073"/>
    </source>
</evidence>